<feature type="transmembrane region" description="Helical" evidence="6">
    <location>
        <begin position="237"/>
        <end position="258"/>
    </location>
</feature>
<feature type="transmembrane region" description="Helical" evidence="6">
    <location>
        <begin position="357"/>
        <end position="376"/>
    </location>
</feature>
<dbReference type="GO" id="GO:0005886">
    <property type="term" value="C:plasma membrane"/>
    <property type="evidence" value="ECO:0007669"/>
    <property type="project" value="UniProtKB-SubCell"/>
</dbReference>
<evidence type="ECO:0000256" key="3">
    <source>
        <dbReference type="ARBA" id="ARBA00022692"/>
    </source>
</evidence>
<dbReference type="InterPro" id="IPR020846">
    <property type="entry name" value="MFS_dom"/>
</dbReference>
<evidence type="ECO:0000259" key="7">
    <source>
        <dbReference type="PROSITE" id="PS50850"/>
    </source>
</evidence>
<evidence type="ECO:0000256" key="6">
    <source>
        <dbReference type="SAM" id="Phobius"/>
    </source>
</evidence>
<dbReference type="InterPro" id="IPR050189">
    <property type="entry name" value="MFS_Efflux_Transporters"/>
</dbReference>
<accession>A0A238L0R0</accession>
<dbReference type="Pfam" id="PF07690">
    <property type="entry name" value="MFS_1"/>
    <property type="match status" value="1"/>
</dbReference>
<feature type="domain" description="Major facilitator superfamily (MFS) profile" evidence="7">
    <location>
        <begin position="6"/>
        <end position="380"/>
    </location>
</feature>
<evidence type="ECO:0000313" key="9">
    <source>
        <dbReference type="Proteomes" id="UP000207598"/>
    </source>
</evidence>
<gene>
    <name evidence="8" type="ORF">MAA8898_03798</name>
</gene>
<feature type="transmembrane region" description="Helical" evidence="6">
    <location>
        <begin position="39"/>
        <end position="59"/>
    </location>
</feature>
<keyword evidence="9" id="KW-1185">Reference proteome</keyword>
<dbReference type="Gene3D" id="1.20.1250.20">
    <property type="entry name" value="MFS general substrate transporter like domains"/>
    <property type="match status" value="2"/>
</dbReference>
<comment type="subcellular location">
    <subcellularLocation>
        <location evidence="1">Cell membrane</location>
        <topology evidence="1">Multi-pass membrane protein</topology>
    </subcellularLocation>
</comment>
<dbReference type="PANTHER" id="PTHR43124:SF3">
    <property type="entry name" value="CHLORAMPHENICOL EFFLUX PUMP RV0191"/>
    <property type="match status" value="1"/>
</dbReference>
<dbReference type="GO" id="GO:0022857">
    <property type="term" value="F:transmembrane transporter activity"/>
    <property type="evidence" value="ECO:0007669"/>
    <property type="project" value="InterPro"/>
</dbReference>
<sequence>MMRWRILAVLFCARVGLGFQFQTMGSVSAEVSGTFGLDNAQAGMMIGLFMAPGLFLALPAGFSGRFASDRLLAGLGLGALALGSALSAMAVTPSGIGLGRVLSGAGFVFANLYFTKMVADWFDGREIATAMSILVMSWPFGIAMGQVGHTWLAETQGWRVPFAAASVYCALACLAVLVLYRAPANQRPVAVGRIRGLLPLEWGLVLCAGIAWGVFNAGYVVYLSFGPRMLEAQGTSALAAASVISVGSWLMILSGAACGQIVDRLGRRDAILAVCMASAVLAMLLLRLPGGGLTASLLFGLLGMAPAGVIMALAGQAVAPERRAFGMGIFFTVYYAIMTAGPPVAGWIYDRTGAPDGAILFGALLFALVLPAAVIFRRLKAGASPAPLRERR</sequence>
<dbReference type="InterPro" id="IPR011701">
    <property type="entry name" value="MFS"/>
</dbReference>
<feature type="transmembrane region" description="Helical" evidence="6">
    <location>
        <begin position="294"/>
        <end position="313"/>
    </location>
</feature>
<dbReference type="Proteomes" id="UP000207598">
    <property type="component" value="Unassembled WGS sequence"/>
</dbReference>
<feature type="transmembrane region" description="Helical" evidence="6">
    <location>
        <begin position="270"/>
        <end position="288"/>
    </location>
</feature>
<dbReference type="InterPro" id="IPR036259">
    <property type="entry name" value="MFS_trans_sf"/>
</dbReference>
<evidence type="ECO:0000256" key="1">
    <source>
        <dbReference type="ARBA" id="ARBA00004651"/>
    </source>
</evidence>
<proteinExistence type="predicted"/>
<keyword evidence="3 6" id="KW-0812">Transmembrane</keyword>
<reference evidence="8 9" key="1">
    <citation type="submission" date="2017-05" db="EMBL/GenBank/DDBJ databases">
        <authorList>
            <person name="Song R."/>
            <person name="Chenine A.L."/>
            <person name="Ruprecht R.M."/>
        </authorList>
    </citation>
    <scope>NUCLEOTIDE SEQUENCE [LARGE SCALE GENOMIC DNA]</scope>
    <source>
        <strain evidence="8 9">CECT 8898</strain>
    </source>
</reference>
<feature type="transmembrane region" description="Helical" evidence="6">
    <location>
        <begin position="160"/>
        <end position="180"/>
    </location>
</feature>
<feature type="transmembrane region" description="Helical" evidence="6">
    <location>
        <begin position="71"/>
        <end position="91"/>
    </location>
</feature>
<feature type="transmembrane region" description="Helical" evidence="6">
    <location>
        <begin position="200"/>
        <end position="225"/>
    </location>
</feature>
<keyword evidence="5 6" id="KW-0472">Membrane</keyword>
<dbReference type="SUPFAM" id="SSF103473">
    <property type="entry name" value="MFS general substrate transporter"/>
    <property type="match status" value="1"/>
</dbReference>
<dbReference type="RefSeq" id="WP_245853484.1">
    <property type="nucleotide sequence ID" value="NZ_FXYF01000012.1"/>
</dbReference>
<dbReference type="AlphaFoldDB" id="A0A238L0R0"/>
<keyword evidence="2" id="KW-1003">Cell membrane</keyword>
<evidence type="ECO:0000313" key="8">
    <source>
        <dbReference type="EMBL" id="SMX47916.1"/>
    </source>
</evidence>
<evidence type="ECO:0000256" key="4">
    <source>
        <dbReference type="ARBA" id="ARBA00022989"/>
    </source>
</evidence>
<organism evidence="8 9">
    <name type="scientific">Maliponia aquimaris</name>
    <dbReference type="NCBI Taxonomy" id="1673631"/>
    <lineage>
        <taxon>Bacteria</taxon>
        <taxon>Pseudomonadati</taxon>
        <taxon>Pseudomonadota</taxon>
        <taxon>Alphaproteobacteria</taxon>
        <taxon>Rhodobacterales</taxon>
        <taxon>Paracoccaceae</taxon>
        <taxon>Maliponia</taxon>
    </lineage>
</organism>
<dbReference type="EMBL" id="FXYF01000012">
    <property type="protein sequence ID" value="SMX47916.1"/>
    <property type="molecule type" value="Genomic_DNA"/>
</dbReference>
<feature type="transmembrane region" description="Helical" evidence="6">
    <location>
        <begin position="97"/>
        <end position="115"/>
    </location>
</feature>
<name>A0A238L0R0_9RHOB</name>
<evidence type="ECO:0000256" key="5">
    <source>
        <dbReference type="ARBA" id="ARBA00023136"/>
    </source>
</evidence>
<evidence type="ECO:0000256" key="2">
    <source>
        <dbReference type="ARBA" id="ARBA00022475"/>
    </source>
</evidence>
<dbReference type="PROSITE" id="PS50850">
    <property type="entry name" value="MFS"/>
    <property type="match status" value="1"/>
</dbReference>
<feature type="transmembrane region" description="Helical" evidence="6">
    <location>
        <begin position="325"/>
        <end position="345"/>
    </location>
</feature>
<keyword evidence="4 6" id="KW-1133">Transmembrane helix</keyword>
<protein>
    <submittedName>
        <fullName evidence="8">Major Facilitator Superfamily protein</fullName>
    </submittedName>
</protein>
<feature type="transmembrane region" description="Helical" evidence="6">
    <location>
        <begin position="127"/>
        <end position="148"/>
    </location>
</feature>
<dbReference type="PANTHER" id="PTHR43124">
    <property type="entry name" value="PURINE EFFLUX PUMP PBUE"/>
    <property type="match status" value="1"/>
</dbReference>